<organism evidence="2 3">
    <name type="scientific">Liparis tanakae</name>
    <name type="common">Tanaka's snailfish</name>
    <dbReference type="NCBI Taxonomy" id="230148"/>
    <lineage>
        <taxon>Eukaryota</taxon>
        <taxon>Metazoa</taxon>
        <taxon>Chordata</taxon>
        <taxon>Craniata</taxon>
        <taxon>Vertebrata</taxon>
        <taxon>Euteleostomi</taxon>
        <taxon>Actinopterygii</taxon>
        <taxon>Neopterygii</taxon>
        <taxon>Teleostei</taxon>
        <taxon>Neoteleostei</taxon>
        <taxon>Acanthomorphata</taxon>
        <taxon>Eupercaria</taxon>
        <taxon>Perciformes</taxon>
        <taxon>Cottioidei</taxon>
        <taxon>Cottales</taxon>
        <taxon>Liparidae</taxon>
        <taxon>Liparis</taxon>
    </lineage>
</organism>
<gene>
    <name evidence="2" type="ORF">EYF80_060776</name>
</gene>
<comment type="caution">
    <text evidence="2">The sequence shown here is derived from an EMBL/GenBank/DDBJ whole genome shotgun (WGS) entry which is preliminary data.</text>
</comment>
<evidence type="ECO:0000313" key="2">
    <source>
        <dbReference type="EMBL" id="TNN29077.1"/>
    </source>
</evidence>
<reference evidence="2 3" key="1">
    <citation type="submission" date="2019-03" db="EMBL/GenBank/DDBJ databases">
        <title>First draft genome of Liparis tanakae, snailfish: a comprehensive survey of snailfish specific genes.</title>
        <authorList>
            <person name="Kim W."/>
            <person name="Song I."/>
            <person name="Jeong J.-H."/>
            <person name="Kim D."/>
            <person name="Kim S."/>
            <person name="Ryu S."/>
            <person name="Song J.Y."/>
            <person name="Lee S.K."/>
        </authorList>
    </citation>
    <scope>NUCLEOTIDE SEQUENCE [LARGE SCALE GENOMIC DNA]</scope>
    <source>
        <tissue evidence="2">Muscle</tissue>
    </source>
</reference>
<evidence type="ECO:0000313" key="3">
    <source>
        <dbReference type="Proteomes" id="UP000314294"/>
    </source>
</evidence>
<dbReference type="EMBL" id="SRLO01006089">
    <property type="protein sequence ID" value="TNN29077.1"/>
    <property type="molecule type" value="Genomic_DNA"/>
</dbReference>
<protein>
    <submittedName>
        <fullName evidence="2">Uncharacterized protein</fullName>
    </submittedName>
</protein>
<sequence length="137" mass="15058">MLSQDLLHQLQGGLADRVSGRQPLLGARQLHKVPELLSEVGAQVGGQPGVVLQDGQQEATALEQQDGLKWTQRGLLRVRQDQHQLLDLVPDEGQLQGDEETRRRPSTSLIDTPQTHVVAQKQQLKEQRAGGVQVLGQ</sequence>
<evidence type="ECO:0000256" key="1">
    <source>
        <dbReference type="SAM" id="MobiDB-lite"/>
    </source>
</evidence>
<dbReference type="AlphaFoldDB" id="A0A4Z2EJF8"/>
<feature type="compositionally biased region" description="Polar residues" evidence="1">
    <location>
        <begin position="106"/>
        <end position="122"/>
    </location>
</feature>
<accession>A0A4Z2EJF8</accession>
<keyword evidence="3" id="KW-1185">Reference proteome</keyword>
<name>A0A4Z2EJF8_9TELE</name>
<proteinExistence type="predicted"/>
<feature type="region of interest" description="Disordered" evidence="1">
    <location>
        <begin position="88"/>
        <end position="123"/>
    </location>
</feature>
<dbReference type="Proteomes" id="UP000314294">
    <property type="component" value="Unassembled WGS sequence"/>
</dbReference>